<protein>
    <recommendedName>
        <fullName evidence="1">F-box domain-containing protein</fullName>
    </recommendedName>
</protein>
<proteinExistence type="predicted"/>
<organism evidence="2 3">
    <name type="scientific">Pterulicium gracile</name>
    <dbReference type="NCBI Taxonomy" id="1884261"/>
    <lineage>
        <taxon>Eukaryota</taxon>
        <taxon>Fungi</taxon>
        <taxon>Dikarya</taxon>
        <taxon>Basidiomycota</taxon>
        <taxon>Agaricomycotina</taxon>
        <taxon>Agaricomycetes</taxon>
        <taxon>Agaricomycetidae</taxon>
        <taxon>Agaricales</taxon>
        <taxon>Pleurotineae</taxon>
        <taxon>Pterulaceae</taxon>
        <taxon>Pterulicium</taxon>
    </lineage>
</organism>
<name>A0A5C3Q334_9AGAR</name>
<sequence length="193" mass="22107">MKPPADGACPHCELDHDISFQYQNYESPWDNNLNIPVEDLARSNLVVIEGTPKIQQLTNAIEHLQGLRASLRSAVNKHASFIAPVNHLPNDILFLIFEFFHKIGGYVYLVSDAIWSVSAVCRRWRSLLLSCLQLWTRLSQHASSWTESRDNYHRACVQLKRTAHSKHLLTLVLNLTSRSKRNAATTVDYEWLT</sequence>
<reference evidence="2 3" key="1">
    <citation type="journal article" date="2019" name="Nat. Ecol. Evol.">
        <title>Megaphylogeny resolves global patterns of mushroom evolution.</title>
        <authorList>
            <person name="Varga T."/>
            <person name="Krizsan K."/>
            <person name="Foldi C."/>
            <person name="Dima B."/>
            <person name="Sanchez-Garcia M."/>
            <person name="Sanchez-Ramirez S."/>
            <person name="Szollosi G.J."/>
            <person name="Szarkandi J.G."/>
            <person name="Papp V."/>
            <person name="Albert L."/>
            <person name="Andreopoulos W."/>
            <person name="Angelini C."/>
            <person name="Antonin V."/>
            <person name="Barry K.W."/>
            <person name="Bougher N.L."/>
            <person name="Buchanan P."/>
            <person name="Buyck B."/>
            <person name="Bense V."/>
            <person name="Catcheside P."/>
            <person name="Chovatia M."/>
            <person name="Cooper J."/>
            <person name="Damon W."/>
            <person name="Desjardin D."/>
            <person name="Finy P."/>
            <person name="Geml J."/>
            <person name="Haridas S."/>
            <person name="Hughes K."/>
            <person name="Justo A."/>
            <person name="Karasinski D."/>
            <person name="Kautmanova I."/>
            <person name="Kiss B."/>
            <person name="Kocsube S."/>
            <person name="Kotiranta H."/>
            <person name="LaButti K.M."/>
            <person name="Lechner B.E."/>
            <person name="Liimatainen K."/>
            <person name="Lipzen A."/>
            <person name="Lukacs Z."/>
            <person name="Mihaltcheva S."/>
            <person name="Morgado L.N."/>
            <person name="Niskanen T."/>
            <person name="Noordeloos M.E."/>
            <person name="Ohm R.A."/>
            <person name="Ortiz-Santana B."/>
            <person name="Ovrebo C."/>
            <person name="Racz N."/>
            <person name="Riley R."/>
            <person name="Savchenko A."/>
            <person name="Shiryaev A."/>
            <person name="Soop K."/>
            <person name="Spirin V."/>
            <person name="Szebenyi C."/>
            <person name="Tomsovsky M."/>
            <person name="Tulloss R.E."/>
            <person name="Uehling J."/>
            <person name="Grigoriev I.V."/>
            <person name="Vagvolgyi C."/>
            <person name="Papp T."/>
            <person name="Martin F.M."/>
            <person name="Miettinen O."/>
            <person name="Hibbett D.S."/>
            <person name="Nagy L.G."/>
        </authorList>
    </citation>
    <scope>NUCLEOTIDE SEQUENCE [LARGE SCALE GENOMIC DNA]</scope>
    <source>
        <strain evidence="2 3">CBS 309.79</strain>
    </source>
</reference>
<evidence type="ECO:0000313" key="2">
    <source>
        <dbReference type="EMBL" id="TFK96495.1"/>
    </source>
</evidence>
<dbReference type="PROSITE" id="PS50181">
    <property type="entry name" value="FBOX"/>
    <property type="match status" value="1"/>
</dbReference>
<feature type="domain" description="F-box" evidence="1">
    <location>
        <begin position="82"/>
        <end position="138"/>
    </location>
</feature>
<dbReference type="AlphaFoldDB" id="A0A5C3Q334"/>
<dbReference type="Proteomes" id="UP000305067">
    <property type="component" value="Unassembled WGS sequence"/>
</dbReference>
<dbReference type="EMBL" id="ML178859">
    <property type="protein sequence ID" value="TFK96495.1"/>
    <property type="molecule type" value="Genomic_DNA"/>
</dbReference>
<dbReference type="OrthoDB" id="2269034at2759"/>
<accession>A0A5C3Q334</accession>
<dbReference type="Pfam" id="PF12937">
    <property type="entry name" value="F-box-like"/>
    <property type="match status" value="1"/>
</dbReference>
<dbReference type="Gene3D" id="1.20.1280.50">
    <property type="match status" value="1"/>
</dbReference>
<evidence type="ECO:0000259" key="1">
    <source>
        <dbReference type="PROSITE" id="PS50181"/>
    </source>
</evidence>
<keyword evidence="3" id="KW-1185">Reference proteome</keyword>
<evidence type="ECO:0000313" key="3">
    <source>
        <dbReference type="Proteomes" id="UP000305067"/>
    </source>
</evidence>
<dbReference type="InterPro" id="IPR001810">
    <property type="entry name" value="F-box_dom"/>
</dbReference>
<gene>
    <name evidence="2" type="ORF">BDV98DRAFT_307048</name>
</gene>